<keyword evidence="1" id="KW-0732">Signal</keyword>
<accession>A0A366HW85</accession>
<dbReference type="AlphaFoldDB" id="A0A366HW85"/>
<keyword evidence="2" id="KW-0560">Oxidoreductase</keyword>
<organism evidence="2 3">
    <name type="scientific">Roseimicrobium gellanilyticum</name>
    <dbReference type="NCBI Taxonomy" id="748857"/>
    <lineage>
        <taxon>Bacteria</taxon>
        <taxon>Pseudomonadati</taxon>
        <taxon>Verrucomicrobiota</taxon>
        <taxon>Verrucomicrobiia</taxon>
        <taxon>Verrucomicrobiales</taxon>
        <taxon>Verrucomicrobiaceae</taxon>
        <taxon>Roseimicrobium</taxon>
    </lineage>
</organism>
<dbReference type="EMBL" id="QNRR01000001">
    <property type="protein sequence ID" value="RBP47558.1"/>
    <property type="molecule type" value="Genomic_DNA"/>
</dbReference>
<dbReference type="OrthoDB" id="2540540at2"/>
<gene>
    <name evidence="2" type="ORF">DES53_101355</name>
</gene>
<keyword evidence="2" id="KW-0503">Monooxygenase</keyword>
<dbReference type="InterPro" id="IPR029475">
    <property type="entry name" value="DUF6807"/>
</dbReference>
<comment type="caution">
    <text evidence="2">The sequence shown here is derived from an EMBL/GenBank/DDBJ whole genome shotgun (WGS) entry which is preliminary data.</text>
</comment>
<dbReference type="GO" id="GO:0004497">
    <property type="term" value="F:monooxygenase activity"/>
    <property type="evidence" value="ECO:0007669"/>
    <property type="project" value="UniProtKB-KW"/>
</dbReference>
<evidence type="ECO:0000313" key="2">
    <source>
        <dbReference type="EMBL" id="RBP47558.1"/>
    </source>
</evidence>
<dbReference type="RefSeq" id="WP_113956484.1">
    <property type="nucleotide sequence ID" value="NZ_QNRR01000001.1"/>
</dbReference>
<dbReference type="Proteomes" id="UP000253426">
    <property type="component" value="Unassembled WGS sequence"/>
</dbReference>
<evidence type="ECO:0000256" key="1">
    <source>
        <dbReference type="SAM" id="SignalP"/>
    </source>
</evidence>
<protein>
    <submittedName>
        <fullName evidence="2">Methane monooxygenase PmoA-like</fullName>
    </submittedName>
</protein>
<dbReference type="Pfam" id="PF14100">
    <property type="entry name" value="DUF6807"/>
    <property type="match status" value="1"/>
</dbReference>
<proteinExistence type="predicted"/>
<feature type="chain" id="PRO_5016918148" evidence="1">
    <location>
        <begin position="21"/>
        <end position="332"/>
    </location>
</feature>
<keyword evidence="3" id="KW-1185">Reference proteome</keyword>
<feature type="signal peptide" evidence="1">
    <location>
        <begin position="1"/>
        <end position="20"/>
    </location>
</feature>
<name>A0A366HW85_9BACT</name>
<evidence type="ECO:0000313" key="3">
    <source>
        <dbReference type="Proteomes" id="UP000253426"/>
    </source>
</evidence>
<reference evidence="2 3" key="1">
    <citation type="submission" date="2018-06" db="EMBL/GenBank/DDBJ databases">
        <title>Genomic Encyclopedia of Type Strains, Phase IV (KMG-IV): sequencing the most valuable type-strain genomes for metagenomic binning, comparative biology and taxonomic classification.</title>
        <authorList>
            <person name="Goeker M."/>
        </authorList>
    </citation>
    <scope>NUCLEOTIDE SEQUENCE [LARGE SCALE GENOMIC DNA]</scope>
    <source>
        <strain evidence="2 3">DSM 25532</strain>
    </source>
</reference>
<sequence>MRTLPLALLCCSALAFPAFSQDTSTIPNTKPVPRLQVLPLPDHQASFQLDGKELTRFHFDPEAKRPFWYPIQTTMAPSLVRMGHPHDPHGHRHHYGVWMTHNSVDGVSFWSDEKDNGGKNEYGSIRVKNVLGYWDGEDSASMMTLNHWVSERDQRILLLEKRHTELKLLPDATSWLLIIDSEFTAPKGKTTTFDQNNFGLVGVRMAKQLGTADGGGRILNSEGQINEEQIHEKPARWCDYSGRLTNDEKGFAGITLFNHPQNPYNPTDFHVRKDGWMCACFSRNGALTVNDTTPLRGRWALWVHEGVAAKEKCEEMWQAFCKLPVADLAKKP</sequence>